<dbReference type="Proteomes" id="UP000600449">
    <property type="component" value="Unassembled WGS sequence"/>
</dbReference>
<proteinExistence type="predicted"/>
<dbReference type="RefSeq" id="WP_188912346.1">
    <property type="nucleotide sequence ID" value="NZ_BMMF01000005.1"/>
</dbReference>
<evidence type="ECO:0000256" key="1">
    <source>
        <dbReference type="SAM" id="Phobius"/>
    </source>
</evidence>
<keyword evidence="1" id="KW-0472">Membrane</keyword>
<dbReference type="Pfam" id="PF09898">
    <property type="entry name" value="DUF2125"/>
    <property type="match status" value="1"/>
</dbReference>
<organism evidence="2 3">
    <name type="scientific">Salinarimonas ramus</name>
    <dbReference type="NCBI Taxonomy" id="690164"/>
    <lineage>
        <taxon>Bacteria</taxon>
        <taxon>Pseudomonadati</taxon>
        <taxon>Pseudomonadota</taxon>
        <taxon>Alphaproteobacteria</taxon>
        <taxon>Hyphomicrobiales</taxon>
        <taxon>Salinarimonadaceae</taxon>
        <taxon>Salinarimonas</taxon>
    </lineage>
</organism>
<evidence type="ECO:0000313" key="2">
    <source>
        <dbReference type="EMBL" id="GGK33490.1"/>
    </source>
</evidence>
<dbReference type="EMBL" id="BMMF01000005">
    <property type="protein sequence ID" value="GGK33490.1"/>
    <property type="molecule type" value="Genomic_DNA"/>
</dbReference>
<gene>
    <name evidence="2" type="ORF">GCM10011322_20180</name>
</gene>
<feature type="transmembrane region" description="Helical" evidence="1">
    <location>
        <begin position="23"/>
        <end position="46"/>
    </location>
</feature>
<sequence>MTTRDGDAPDAPARKATRRGSRFWLFAPFVLLALVVIGWSAAWFAIRERVVVELDGLLGVEETLGRSWTCADRRVAGFPFRIEVSCGRLALATADGLTLDLGPAQALAQIYQPRHAIVNVAGPLGVETPEGRVAAQWELLEASVRNLGRGTEQLAIVVEAPRATISAPALPAPVEANAARAELYARPSPGTTLATGALDAVMRAEALEVPGLAVALPEAARGPADIEVQLRLHAPRALARGGDDPALAARAWRDAGGRLEIGVVAVETGSAALQLSGELALDAMDRPEGRIEASGRGLGPIVQAALGGRGDFMVDAIVAALGGDAPPAADGEPAPELRPLPPLRIAEGRVFVGPIPVPRVSVPPLF</sequence>
<keyword evidence="1" id="KW-1133">Transmembrane helix</keyword>
<reference evidence="2 3" key="1">
    <citation type="journal article" date="2014" name="Int. J. Syst. Evol. Microbiol.">
        <title>Complete genome sequence of Corynebacterium casei LMG S-19264T (=DSM 44701T), isolated from a smear-ripened cheese.</title>
        <authorList>
            <consortium name="US DOE Joint Genome Institute (JGI-PGF)"/>
            <person name="Walter F."/>
            <person name="Albersmeier A."/>
            <person name="Kalinowski J."/>
            <person name="Ruckert C."/>
        </authorList>
    </citation>
    <scope>NUCLEOTIDE SEQUENCE [LARGE SCALE GENOMIC DNA]</scope>
    <source>
        <strain evidence="2 3">CGMCC 1.9161</strain>
    </source>
</reference>
<keyword evidence="3" id="KW-1185">Reference proteome</keyword>
<name>A0A917V3U9_9HYPH</name>
<accession>A0A917V3U9</accession>
<protein>
    <recommendedName>
        <fullName evidence="4">DUF2125 domain-containing protein</fullName>
    </recommendedName>
</protein>
<dbReference type="InterPro" id="IPR018666">
    <property type="entry name" value="DUF2125"/>
</dbReference>
<evidence type="ECO:0000313" key="3">
    <source>
        <dbReference type="Proteomes" id="UP000600449"/>
    </source>
</evidence>
<comment type="caution">
    <text evidence="2">The sequence shown here is derived from an EMBL/GenBank/DDBJ whole genome shotgun (WGS) entry which is preliminary data.</text>
</comment>
<evidence type="ECO:0008006" key="4">
    <source>
        <dbReference type="Google" id="ProtNLM"/>
    </source>
</evidence>
<dbReference type="AlphaFoldDB" id="A0A917V3U9"/>
<keyword evidence="1" id="KW-0812">Transmembrane</keyword>